<feature type="transmembrane region" description="Helical" evidence="6">
    <location>
        <begin position="107"/>
        <end position="124"/>
    </location>
</feature>
<dbReference type="PANTHER" id="PTHR23527:SF1">
    <property type="entry name" value="BLL3282 PROTEIN"/>
    <property type="match status" value="1"/>
</dbReference>
<feature type="transmembrane region" description="Helical" evidence="6">
    <location>
        <begin position="255"/>
        <end position="272"/>
    </location>
</feature>
<keyword evidence="5 6" id="KW-0472">Membrane</keyword>
<dbReference type="Gene3D" id="1.20.1250.20">
    <property type="entry name" value="MFS general substrate transporter like domains"/>
    <property type="match status" value="2"/>
</dbReference>
<feature type="transmembrane region" description="Helical" evidence="6">
    <location>
        <begin position="145"/>
        <end position="166"/>
    </location>
</feature>
<feature type="transmembrane region" description="Helical" evidence="6">
    <location>
        <begin position="57"/>
        <end position="78"/>
    </location>
</feature>
<feature type="transmembrane region" description="Helical" evidence="6">
    <location>
        <begin position="387"/>
        <end position="410"/>
    </location>
</feature>
<evidence type="ECO:0000256" key="4">
    <source>
        <dbReference type="ARBA" id="ARBA00022989"/>
    </source>
</evidence>
<protein>
    <submittedName>
        <fullName evidence="8">MFS transporter</fullName>
    </submittedName>
</protein>
<comment type="subcellular location">
    <subcellularLocation>
        <location evidence="1">Cell membrane</location>
        <topology evidence="1">Multi-pass membrane protein</topology>
    </subcellularLocation>
</comment>
<dbReference type="AlphaFoldDB" id="A0A345BXM5"/>
<evidence type="ECO:0000313" key="9">
    <source>
        <dbReference type="Proteomes" id="UP000252100"/>
    </source>
</evidence>
<evidence type="ECO:0000259" key="7">
    <source>
        <dbReference type="PROSITE" id="PS50850"/>
    </source>
</evidence>
<dbReference type="CDD" id="cd17475">
    <property type="entry name" value="MFS_MT3072_like"/>
    <property type="match status" value="1"/>
</dbReference>
<dbReference type="Pfam" id="PF07690">
    <property type="entry name" value="MFS_1"/>
    <property type="match status" value="1"/>
</dbReference>
<keyword evidence="2" id="KW-0813">Transport</keyword>
<evidence type="ECO:0000256" key="1">
    <source>
        <dbReference type="ARBA" id="ARBA00004651"/>
    </source>
</evidence>
<reference evidence="8 9" key="1">
    <citation type="journal article" date="2018" name="J. Microbiol.">
        <title>Salicibibacter kimchii gen. nov., sp. nov., a moderately halophilic and alkalitolerant bacterium in the family Bacillaceae, isolated from kimchi.</title>
        <authorList>
            <person name="Jang J.Y."/>
            <person name="Oh Y.J."/>
            <person name="Lim S.K."/>
            <person name="Park H.K."/>
            <person name="Lee C."/>
            <person name="Kim J.Y."/>
            <person name="Lee M.A."/>
            <person name="Choi H.J."/>
        </authorList>
    </citation>
    <scope>NUCLEOTIDE SEQUENCE [LARGE SCALE GENOMIC DNA]</scope>
    <source>
        <strain evidence="8 9">NKC1-1</strain>
    </source>
</reference>
<feature type="transmembrane region" description="Helical" evidence="6">
    <location>
        <begin position="226"/>
        <end position="249"/>
    </location>
</feature>
<dbReference type="Proteomes" id="UP000252100">
    <property type="component" value="Chromosome"/>
</dbReference>
<dbReference type="GO" id="GO:0022857">
    <property type="term" value="F:transmembrane transporter activity"/>
    <property type="evidence" value="ECO:0007669"/>
    <property type="project" value="InterPro"/>
</dbReference>
<evidence type="ECO:0000256" key="2">
    <source>
        <dbReference type="ARBA" id="ARBA00022448"/>
    </source>
</evidence>
<feature type="transmembrane region" description="Helical" evidence="6">
    <location>
        <begin position="353"/>
        <end position="375"/>
    </location>
</feature>
<dbReference type="InterPro" id="IPR052952">
    <property type="entry name" value="MFS-Transporter"/>
</dbReference>
<dbReference type="InterPro" id="IPR036259">
    <property type="entry name" value="MFS_trans_sf"/>
</dbReference>
<organism evidence="8 9">
    <name type="scientific">Salicibibacter kimchii</name>
    <dbReference type="NCBI Taxonomy" id="2099786"/>
    <lineage>
        <taxon>Bacteria</taxon>
        <taxon>Bacillati</taxon>
        <taxon>Bacillota</taxon>
        <taxon>Bacilli</taxon>
        <taxon>Bacillales</taxon>
        <taxon>Bacillaceae</taxon>
        <taxon>Salicibibacter</taxon>
    </lineage>
</organism>
<feature type="transmembrane region" description="Helical" evidence="6">
    <location>
        <begin position="85"/>
        <end position="101"/>
    </location>
</feature>
<dbReference type="GO" id="GO:0005886">
    <property type="term" value="C:plasma membrane"/>
    <property type="evidence" value="ECO:0007669"/>
    <property type="project" value="UniProtKB-SubCell"/>
</dbReference>
<dbReference type="RefSeq" id="WP_114371828.1">
    <property type="nucleotide sequence ID" value="NZ_CP031092.1"/>
</dbReference>
<dbReference type="SUPFAM" id="SSF103473">
    <property type="entry name" value="MFS general substrate transporter"/>
    <property type="match status" value="1"/>
</dbReference>
<sequence length="417" mass="45559">MKEESNQYAQIRDTINPWHMLGWLLFAQVMIAFVGRGLSPLGIFIGEDLLLTNTQIGLLPAALFFGQFLASIPSGIMVDRLGTRPMILALTSCLGLSFLFMSLTSSFVWMLLFIIAGGLGYGAMHPASNRGIIYWFELRNRGTAMGIKQMGVTVGSALSAFILVLLAENYGWRLVVFGASIFLLIAGVLSYSRYRDSQQAKLEQHRVSRLKEVKQSFFEMAKNRPLLLVSSGAVGLNAAQMSLNTYLIIYANQMLGIHIVFAGTLLVFSEIGGSLGRLGWGAISDRIFKGNRMIVLCMIALLSTVSAVIMGAFPSGVPFIYVALLSFVFGFCVSGFNGLWMNATTELVTLKHSGLASGFSMSIGSWGTILGPPLFGLMTDITGSFTAGWYGLSMILMFITVLFFGLHYVLQENKRIT</sequence>
<feature type="transmembrane region" description="Helical" evidence="6">
    <location>
        <begin position="21"/>
        <end position="45"/>
    </location>
</feature>
<dbReference type="InterPro" id="IPR011701">
    <property type="entry name" value="MFS"/>
</dbReference>
<feature type="transmembrane region" description="Helical" evidence="6">
    <location>
        <begin position="172"/>
        <end position="191"/>
    </location>
</feature>
<keyword evidence="9" id="KW-1185">Reference proteome</keyword>
<evidence type="ECO:0000313" key="8">
    <source>
        <dbReference type="EMBL" id="AXF55706.1"/>
    </source>
</evidence>
<feature type="transmembrane region" description="Helical" evidence="6">
    <location>
        <begin position="319"/>
        <end position="341"/>
    </location>
</feature>
<evidence type="ECO:0000256" key="3">
    <source>
        <dbReference type="ARBA" id="ARBA00022692"/>
    </source>
</evidence>
<evidence type="ECO:0000256" key="5">
    <source>
        <dbReference type="ARBA" id="ARBA00023136"/>
    </source>
</evidence>
<feature type="transmembrane region" description="Helical" evidence="6">
    <location>
        <begin position="293"/>
        <end position="313"/>
    </location>
</feature>
<dbReference type="InterPro" id="IPR020846">
    <property type="entry name" value="MFS_dom"/>
</dbReference>
<dbReference type="EMBL" id="CP031092">
    <property type="protein sequence ID" value="AXF55706.1"/>
    <property type="molecule type" value="Genomic_DNA"/>
</dbReference>
<dbReference type="PROSITE" id="PS50850">
    <property type="entry name" value="MFS"/>
    <property type="match status" value="1"/>
</dbReference>
<evidence type="ECO:0000256" key="6">
    <source>
        <dbReference type="SAM" id="Phobius"/>
    </source>
</evidence>
<name>A0A345BXM5_9BACI</name>
<dbReference type="KEGG" id="rue:DT065_06490"/>
<accession>A0A345BXM5</accession>
<proteinExistence type="predicted"/>
<keyword evidence="4 6" id="KW-1133">Transmembrane helix</keyword>
<keyword evidence="3 6" id="KW-0812">Transmembrane</keyword>
<dbReference type="OrthoDB" id="9794076at2"/>
<gene>
    <name evidence="8" type="ORF">DT065_06490</name>
</gene>
<dbReference type="PANTHER" id="PTHR23527">
    <property type="entry name" value="BLL3282 PROTEIN"/>
    <property type="match status" value="1"/>
</dbReference>
<feature type="domain" description="Major facilitator superfamily (MFS) profile" evidence="7">
    <location>
        <begin position="20"/>
        <end position="415"/>
    </location>
</feature>